<keyword evidence="2" id="KW-0805">Transcription regulation</keyword>
<dbReference type="GO" id="GO:0006352">
    <property type="term" value="P:DNA-templated transcription initiation"/>
    <property type="evidence" value="ECO:0007669"/>
    <property type="project" value="InterPro"/>
</dbReference>
<organism evidence="7 8">
    <name type="scientific">Thermomonospora echinospora</name>
    <dbReference type="NCBI Taxonomy" id="1992"/>
    <lineage>
        <taxon>Bacteria</taxon>
        <taxon>Bacillati</taxon>
        <taxon>Actinomycetota</taxon>
        <taxon>Actinomycetes</taxon>
        <taxon>Streptosporangiales</taxon>
        <taxon>Thermomonosporaceae</taxon>
        <taxon>Thermomonospora</taxon>
    </lineage>
</organism>
<dbReference type="GO" id="GO:0003677">
    <property type="term" value="F:DNA binding"/>
    <property type="evidence" value="ECO:0007669"/>
    <property type="project" value="InterPro"/>
</dbReference>
<dbReference type="SUPFAM" id="SSF88946">
    <property type="entry name" value="Sigma2 domain of RNA polymerase sigma factors"/>
    <property type="match status" value="1"/>
</dbReference>
<keyword evidence="3" id="KW-0731">Sigma factor</keyword>
<dbReference type="InterPro" id="IPR014284">
    <property type="entry name" value="RNA_pol_sigma-70_dom"/>
</dbReference>
<keyword evidence="8" id="KW-1185">Reference proteome</keyword>
<dbReference type="CDD" id="cd06171">
    <property type="entry name" value="Sigma70_r4"/>
    <property type="match status" value="1"/>
</dbReference>
<dbReference type="InterPro" id="IPR039425">
    <property type="entry name" value="RNA_pol_sigma-70-like"/>
</dbReference>
<dbReference type="Gene3D" id="1.10.1740.10">
    <property type="match status" value="1"/>
</dbReference>
<dbReference type="Pfam" id="PF04542">
    <property type="entry name" value="Sigma70_r2"/>
    <property type="match status" value="1"/>
</dbReference>
<dbReference type="SUPFAM" id="SSF88659">
    <property type="entry name" value="Sigma3 and sigma4 domains of RNA polymerase sigma factors"/>
    <property type="match status" value="1"/>
</dbReference>
<dbReference type="OrthoDB" id="5518337at2"/>
<dbReference type="InterPro" id="IPR013249">
    <property type="entry name" value="RNA_pol_sigma70_r4_t2"/>
</dbReference>
<dbReference type="PANTHER" id="PTHR43133">
    <property type="entry name" value="RNA POLYMERASE ECF-TYPE SIGMA FACTO"/>
    <property type="match status" value="1"/>
</dbReference>
<evidence type="ECO:0000256" key="2">
    <source>
        <dbReference type="ARBA" id="ARBA00023015"/>
    </source>
</evidence>
<evidence type="ECO:0000256" key="3">
    <source>
        <dbReference type="ARBA" id="ARBA00023082"/>
    </source>
</evidence>
<dbReference type="InterPro" id="IPR007627">
    <property type="entry name" value="RNA_pol_sigma70_r2"/>
</dbReference>
<keyword evidence="4" id="KW-0804">Transcription</keyword>
<dbReference type="GO" id="GO:0016987">
    <property type="term" value="F:sigma factor activity"/>
    <property type="evidence" value="ECO:0007669"/>
    <property type="project" value="UniProtKB-KW"/>
</dbReference>
<accession>A0A1H6D0C2</accession>
<dbReference type="NCBIfam" id="TIGR02937">
    <property type="entry name" value="sigma70-ECF"/>
    <property type="match status" value="1"/>
</dbReference>
<dbReference type="EMBL" id="FNVO01000012">
    <property type="protein sequence ID" value="SEG78026.1"/>
    <property type="molecule type" value="Genomic_DNA"/>
</dbReference>
<dbReference type="InterPro" id="IPR036388">
    <property type="entry name" value="WH-like_DNA-bd_sf"/>
</dbReference>
<dbReference type="PANTHER" id="PTHR43133:SF62">
    <property type="entry name" value="RNA POLYMERASE SIGMA FACTOR SIGZ"/>
    <property type="match status" value="1"/>
</dbReference>
<dbReference type="InterPro" id="IPR013325">
    <property type="entry name" value="RNA_pol_sigma_r2"/>
</dbReference>
<name>A0A1H6D0C2_9ACTN</name>
<dbReference type="Proteomes" id="UP000236723">
    <property type="component" value="Unassembled WGS sequence"/>
</dbReference>
<dbReference type="Pfam" id="PF08281">
    <property type="entry name" value="Sigma70_r4_2"/>
    <property type="match status" value="1"/>
</dbReference>
<evidence type="ECO:0000313" key="7">
    <source>
        <dbReference type="EMBL" id="SEG78026.1"/>
    </source>
</evidence>
<evidence type="ECO:0000259" key="6">
    <source>
        <dbReference type="Pfam" id="PF08281"/>
    </source>
</evidence>
<evidence type="ECO:0000313" key="8">
    <source>
        <dbReference type="Proteomes" id="UP000236723"/>
    </source>
</evidence>
<reference evidence="8" key="1">
    <citation type="submission" date="2016-10" db="EMBL/GenBank/DDBJ databases">
        <authorList>
            <person name="Varghese N."/>
            <person name="Submissions S."/>
        </authorList>
    </citation>
    <scope>NUCLEOTIDE SEQUENCE [LARGE SCALE GENOMIC DNA]</scope>
    <source>
        <strain evidence="8">DSM 43163</strain>
    </source>
</reference>
<dbReference type="Gene3D" id="1.10.10.10">
    <property type="entry name" value="Winged helix-like DNA-binding domain superfamily/Winged helix DNA-binding domain"/>
    <property type="match status" value="1"/>
</dbReference>
<dbReference type="AlphaFoldDB" id="A0A1H6D0C2"/>
<dbReference type="InterPro" id="IPR013324">
    <property type="entry name" value="RNA_pol_sigma_r3/r4-like"/>
</dbReference>
<evidence type="ECO:0000256" key="1">
    <source>
        <dbReference type="ARBA" id="ARBA00010641"/>
    </source>
</evidence>
<evidence type="ECO:0000259" key="5">
    <source>
        <dbReference type="Pfam" id="PF04542"/>
    </source>
</evidence>
<protein>
    <submittedName>
        <fullName evidence="7">RNA polymerase sigma-70 factor, ECF subfamily</fullName>
    </submittedName>
</protein>
<sequence length="152" mass="17058">MFTTALALLGDRELAAEAVQQAFVQAWRGAGAFDPGRELKPWLYAIVRRAAIDVHRREHRAASHVPLDEAWEEDTRACGADPLEDVWYAWQVRKALAALHPDERLVVELAYFQGYSQSEISAALRIALGTVKSRTARAQRRLAGLLSHLRTQ</sequence>
<feature type="domain" description="RNA polymerase sigma factor 70 region 4 type 2" evidence="6">
    <location>
        <begin position="91"/>
        <end position="142"/>
    </location>
</feature>
<gene>
    <name evidence="7" type="ORF">SAMN04489712_11215</name>
</gene>
<proteinExistence type="inferred from homology"/>
<comment type="similarity">
    <text evidence="1">Belongs to the sigma-70 factor family. ECF subfamily.</text>
</comment>
<evidence type="ECO:0000256" key="4">
    <source>
        <dbReference type="ARBA" id="ARBA00023163"/>
    </source>
</evidence>
<feature type="domain" description="RNA polymerase sigma-70 region 2" evidence="5">
    <location>
        <begin position="4"/>
        <end position="60"/>
    </location>
</feature>